<sequence length="136" mass="14374">MLPDRGPRRRPAGAVRAGWLLLGWILVGLGIVGALLPLMPTTIFLILAAGCFARSSPRLEAGLLDHPRFGPALRAWRTERAIPTRGKIGACAGMALGLLFFEMGAHPSFAVTSAVAVLLLGCALWIVTRPAPGRCP</sequence>
<evidence type="ECO:0000256" key="1">
    <source>
        <dbReference type="SAM" id="Phobius"/>
    </source>
</evidence>
<comment type="caution">
    <text evidence="2">The sequence shown here is derived from an EMBL/GenBank/DDBJ whole genome shotgun (WGS) entry which is preliminary data.</text>
</comment>
<dbReference type="Proteomes" id="UP000706039">
    <property type="component" value="Unassembled WGS sequence"/>
</dbReference>
<feature type="transmembrane region" description="Helical" evidence="1">
    <location>
        <begin position="107"/>
        <end position="127"/>
    </location>
</feature>
<proteinExistence type="predicted"/>
<dbReference type="Pfam" id="PF04304">
    <property type="entry name" value="DUF454"/>
    <property type="match status" value="1"/>
</dbReference>
<dbReference type="PANTHER" id="PTHR35813:SF1">
    <property type="entry name" value="INNER MEMBRANE PROTEIN YBAN"/>
    <property type="match status" value="1"/>
</dbReference>
<protein>
    <submittedName>
        <fullName evidence="2">YbaN family protein</fullName>
    </submittedName>
</protein>
<feature type="transmembrane region" description="Helical" evidence="1">
    <location>
        <begin position="20"/>
        <end position="53"/>
    </location>
</feature>
<dbReference type="EMBL" id="JAINVV010000011">
    <property type="protein sequence ID" value="MBY8825215.1"/>
    <property type="molecule type" value="Genomic_DNA"/>
</dbReference>
<reference evidence="2 3" key="1">
    <citation type="submission" date="2021-08" db="EMBL/GenBank/DDBJ databases">
        <authorList>
            <person name="Tuo L."/>
        </authorList>
    </citation>
    <scope>NUCLEOTIDE SEQUENCE [LARGE SCALE GENOMIC DNA]</scope>
    <source>
        <strain evidence="2 3">JCM 31229</strain>
    </source>
</reference>
<accession>A0ABS7PV25</accession>
<keyword evidence="1" id="KW-0812">Transmembrane</keyword>
<evidence type="ECO:0000313" key="2">
    <source>
        <dbReference type="EMBL" id="MBY8825215.1"/>
    </source>
</evidence>
<evidence type="ECO:0000313" key="3">
    <source>
        <dbReference type="Proteomes" id="UP000706039"/>
    </source>
</evidence>
<keyword evidence="1" id="KW-0472">Membrane</keyword>
<dbReference type="InterPro" id="IPR007401">
    <property type="entry name" value="DUF454"/>
</dbReference>
<keyword evidence="1" id="KW-1133">Transmembrane helix</keyword>
<dbReference type="PIRSF" id="PIRSF016789">
    <property type="entry name" value="DUF454"/>
    <property type="match status" value="1"/>
</dbReference>
<dbReference type="PANTHER" id="PTHR35813">
    <property type="entry name" value="INNER MEMBRANE PROTEIN YBAN"/>
    <property type="match status" value="1"/>
</dbReference>
<gene>
    <name evidence="2" type="ORF">K7G82_23130</name>
</gene>
<organism evidence="2 3">
    <name type="scientific">Sphingomonas colocasiae</name>
    <dbReference type="NCBI Taxonomy" id="1848973"/>
    <lineage>
        <taxon>Bacteria</taxon>
        <taxon>Pseudomonadati</taxon>
        <taxon>Pseudomonadota</taxon>
        <taxon>Alphaproteobacteria</taxon>
        <taxon>Sphingomonadales</taxon>
        <taxon>Sphingomonadaceae</taxon>
        <taxon>Sphingomonas</taxon>
    </lineage>
</organism>
<name>A0ABS7PV25_9SPHN</name>
<keyword evidence="3" id="KW-1185">Reference proteome</keyword>